<dbReference type="SUPFAM" id="SSF160240">
    <property type="entry name" value="Cation efflux protein cytoplasmic domain-like"/>
    <property type="match status" value="1"/>
</dbReference>
<dbReference type="Gene3D" id="3.30.70.1350">
    <property type="entry name" value="Cation efflux protein, cytoplasmic domain"/>
    <property type="match status" value="1"/>
</dbReference>
<evidence type="ECO:0000256" key="3">
    <source>
        <dbReference type="ARBA" id="ARBA00022692"/>
    </source>
</evidence>
<feature type="transmembrane region" description="Helical" evidence="8">
    <location>
        <begin position="148"/>
        <end position="169"/>
    </location>
</feature>
<dbReference type="Pfam" id="PF01545">
    <property type="entry name" value="Cation_efflux"/>
    <property type="match status" value="1"/>
</dbReference>
<evidence type="ECO:0000256" key="1">
    <source>
        <dbReference type="ARBA" id="ARBA00004127"/>
    </source>
</evidence>
<dbReference type="GO" id="GO:0016020">
    <property type="term" value="C:membrane"/>
    <property type="evidence" value="ECO:0007669"/>
    <property type="project" value="InterPro"/>
</dbReference>
<dbReference type="Gene3D" id="1.20.1510.10">
    <property type="entry name" value="Cation efflux protein transmembrane domain"/>
    <property type="match status" value="1"/>
</dbReference>
<proteinExistence type="predicted"/>
<evidence type="ECO:0000259" key="10">
    <source>
        <dbReference type="Pfam" id="PF16916"/>
    </source>
</evidence>
<evidence type="ECO:0000259" key="9">
    <source>
        <dbReference type="Pfam" id="PF01545"/>
    </source>
</evidence>
<evidence type="ECO:0000256" key="8">
    <source>
        <dbReference type="SAM" id="Phobius"/>
    </source>
</evidence>
<reference evidence="11" key="1">
    <citation type="submission" date="2021-06" db="EMBL/GenBank/DDBJ databases">
        <authorList>
            <person name="Kallberg Y."/>
            <person name="Tangrot J."/>
            <person name="Rosling A."/>
        </authorList>
    </citation>
    <scope>NUCLEOTIDE SEQUENCE</scope>
    <source>
        <strain evidence="11">BR232B</strain>
    </source>
</reference>
<dbReference type="Proteomes" id="UP000789739">
    <property type="component" value="Unassembled WGS sequence"/>
</dbReference>
<accession>A0A9N9GHE1</accession>
<dbReference type="GO" id="GO:0008324">
    <property type="term" value="F:monoatomic cation transmembrane transporter activity"/>
    <property type="evidence" value="ECO:0007669"/>
    <property type="project" value="InterPro"/>
</dbReference>
<name>A0A9N9GHE1_9GLOM</name>
<dbReference type="NCBIfam" id="TIGR01297">
    <property type="entry name" value="CDF"/>
    <property type="match status" value="1"/>
</dbReference>
<dbReference type="AlphaFoldDB" id="A0A9N9GHE1"/>
<feature type="region of interest" description="Disordered" evidence="7">
    <location>
        <begin position="1"/>
        <end position="26"/>
    </location>
</feature>
<protein>
    <submittedName>
        <fullName evidence="11">612_t:CDS:1</fullName>
    </submittedName>
</protein>
<keyword evidence="12" id="KW-1185">Reference proteome</keyword>
<feature type="transmembrane region" description="Helical" evidence="8">
    <location>
        <begin position="224"/>
        <end position="245"/>
    </location>
</feature>
<keyword evidence="4 8" id="KW-1133">Transmembrane helix</keyword>
<comment type="caution">
    <text evidence="11">The sequence shown here is derived from an EMBL/GenBank/DDBJ whole genome shotgun (WGS) entry which is preliminary data.</text>
</comment>
<organism evidence="11 12">
    <name type="scientific">Paraglomus brasilianum</name>
    <dbReference type="NCBI Taxonomy" id="144538"/>
    <lineage>
        <taxon>Eukaryota</taxon>
        <taxon>Fungi</taxon>
        <taxon>Fungi incertae sedis</taxon>
        <taxon>Mucoromycota</taxon>
        <taxon>Glomeromycotina</taxon>
        <taxon>Glomeromycetes</taxon>
        <taxon>Paraglomerales</taxon>
        <taxon>Paraglomeraceae</taxon>
        <taxon>Paraglomus</taxon>
    </lineage>
</organism>
<dbReference type="InterPro" id="IPR002524">
    <property type="entry name" value="Cation_efflux"/>
</dbReference>
<feature type="transmembrane region" description="Helical" evidence="8">
    <location>
        <begin position="289"/>
        <end position="306"/>
    </location>
</feature>
<dbReference type="InterPro" id="IPR036837">
    <property type="entry name" value="Cation_efflux_CTD_sf"/>
</dbReference>
<feature type="domain" description="Cation efflux protein transmembrane" evidence="9">
    <location>
        <begin position="126"/>
        <end position="312"/>
    </location>
</feature>
<dbReference type="GO" id="GO:0098771">
    <property type="term" value="P:inorganic ion homeostasis"/>
    <property type="evidence" value="ECO:0007669"/>
    <property type="project" value="UniProtKB-ARBA"/>
</dbReference>
<dbReference type="InterPro" id="IPR027470">
    <property type="entry name" value="Cation_efflux_CTD"/>
</dbReference>
<evidence type="ECO:0000256" key="4">
    <source>
        <dbReference type="ARBA" id="ARBA00022989"/>
    </source>
</evidence>
<comment type="subcellular location">
    <subcellularLocation>
        <location evidence="1">Endomembrane system</location>
        <topology evidence="1">Multi-pass membrane protein</topology>
    </subcellularLocation>
</comment>
<dbReference type="PANTHER" id="PTHR43840">
    <property type="entry name" value="MITOCHONDRIAL METAL TRANSPORTER 1-RELATED"/>
    <property type="match status" value="1"/>
</dbReference>
<evidence type="ECO:0000313" key="12">
    <source>
        <dbReference type="Proteomes" id="UP000789739"/>
    </source>
</evidence>
<dbReference type="InterPro" id="IPR027469">
    <property type="entry name" value="Cation_efflux_TMD_sf"/>
</dbReference>
<dbReference type="FunFam" id="1.20.1510.10:FF:000005">
    <property type="entry name" value="Putative Cation diffusion facilitator 1"/>
    <property type="match status" value="1"/>
</dbReference>
<dbReference type="InterPro" id="IPR050291">
    <property type="entry name" value="CDF_Transporter"/>
</dbReference>
<keyword evidence="5" id="KW-0406">Ion transport</keyword>
<feature type="transmembrane region" description="Helical" evidence="8">
    <location>
        <begin position="190"/>
        <end position="212"/>
    </location>
</feature>
<feature type="domain" description="Cation efflux protein cytoplasmic" evidence="10">
    <location>
        <begin position="329"/>
        <end position="394"/>
    </location>
</feature>
<keyword evidence="2" id="KW-0813">Transport</keyword>
<evidence type="ECO:0000256" key="7">
    <source>
        <dbReference type="SAM" id="MobiDB-lite"/>
    </source>
</evidence>
<evidence type="ECO:0000313" key="11">
    <source>
        <dbReference type="EMBL" id="CAG8610530.1"/>
    </source>
</evidence>
<dbReference type="SUPFAM" id="SSF161111">
    <property type="entry name" value="Cation efflux protein transmembrane domain-like"/>
    <property type="match status" value="1"/>
</dbReference>
<dbReference type="PANTHER" id="PTHR43840:SF13">
    <property type="entry name" value="CATION EFFLUX PROTEIN CYTOPLASMIC DOMAIN-CONTAINING PROTEIN"/>
    <property type="match status" value="1"/>
</dbReference>
<keyword evidence="3 8" id="KW-0812">Transmembrane</keyword>
<feature type="transmembrane region" description="Helical" evidence="8">
    <location>
        <begin position="121"/>
        <end position="142"/>
    </location>
</feature>
<dbReference type="FunFam" id="3.30.70.1350:FF:000001">
    <property type="entry name" value="Metal tolerance protein 11"/>
    <property type="match status" value="1"/>
</dbReference>
<sequence>MSTSTTVITTPQLTPRALPDTGTSAQTTAIPRSESALSLRFASTANADAVDEERSIASASVSSNDPLMLRRRRKSEEEIKTKGKKVQAFYRDQNELIDGFLGPVEQQTEEEKRANSLRLKIAVNGSMIVNILLFGLQLYAAITSRSLSLFATMADSFMDILSNGTLLFAGRAANATNYLEYPTGKARMETAGIIVFSSFMSTVSIQLLIEAIKTLVHGGENPDVNKIAIICIGTALVAKFGLFIYCYTQRQWPTAKVLAQDHRNDLLINSFGLTMSLLGQKIIWWMDPLGAIFVALIILRSWIMTARDQIQLIAGKSADPAILKRLTYMALTHDEKVLQVDTCRAYYSGSKLYVEVDIVLDRDTPLWIAHDVGEALQVKLESMPFVERAFVHVDYDSDHRPEHQKDV</sequence>
<evidence type="ECO:0000256" key="2">
    <source>
        <dbReference type="ARBA" id="ARBA00022448"/>
    </source>
</evidence>
<evidence type="ECO:0000256" key="5">
    <source>
        <dbReference type="ARBA" id="ARBA00023065"/>
    </source>
</evidence>
<gene>
    <name evidence="11" type="ORF">PBRASI_LOCUS8141</name>
</gene>
<feature type="compositionally biased region" description="Polar residues" evidence="7">
    <location>
        <begin position="1"/>
        <end position="13"/>
    </location>
</feature>
<evidence type="ECO:0000256" key="6">
    <source>
        <dbReference type="ARBA" id="ARBA00023136"/>
    </source>
</evidence>
<dbReference type="EMBL" id="CAJVPI010001391">
    <property type="protein sequence ID" value="CAG8610530.1"/>
    <property type="molecule type" value="Genomic_DNA"/>
</dbReference>
<dbReference type="InterPro" id="IPR058533">
    <property type="entry name" value="Cation_efflux_TM"/>
</dbReference>
<dbReference type="GO" id="GO:0012505">
    <property type="term" value="C:endomembrane system"/>
    <property type="evidence" value="ECO:0007669"/>
    <property type="project" value="UniProtKB-SubCell"/>
</dbReference>
<keyword evidence="6 8" id="KW-0472">Membrane</keyword>
<dbReference type="Pfam" id="PF16916">
    <property type="entry name" value="ZT_dimer"/>
    <property type="match status" value="1"/>
</dbReference>
<dbReference type="GO" id="GO:0030003">
    <property type="term" value="P:intracellular monoatomic cation homeostasis"/>
    <property type="evidence" value="ECO:0007669"/>
    <property type="project" value="UniProtKB-ARBA"/>
</dbReference>
<dbReference type="OrthoDB" id="78296at2759"/>